<name>A0ABS2QHA6_9BACI</name>
<evidence type="ECO:0000313" key="1">
    <source>
        <dbReference type="EMBL" id="MBM7692204.1"/>
    </source>
</evidence>
<gene>
    <name evidence="1" type="ORF">JOC77_001631</name>
</gene>
<organism evidence="1 2">
    <name type="scientific">Peribacillus deserti</name>
    <dbReference type="NCBI Taxonomy" id="673318"/>
    <lineage>
        <taxon>Bacteria</taxon>
        <taxon>Bacillati</taxon>
        <taxon>Bacillota</taxon>
        <taxon>Bacilli</taxon>
        <taxon>Bacillales</taxon>
        <taxon>Bacillaceae</taxon>
        <taxon>Peribacillus</taxon>
    </lineage>
</organism>
<comment type="caution">
    <text evidence="1">The sequence shown here is derived from an EMBL/GenBank/DDBJ whole genome shotgun (WGS) entry which is preliminary data.</text>
</comment>
<accession>A0ABS2QHA6</accession>
<keyword evidence="2" id="KW-1185">Reference proteome</keyword>
<sequence length="87" mass="9551">MSKVIGSEPLSSTQTPEEVNSLLAVHFHIATKNHSHNDLKVSEALIALNKVLDIRELKGKTLLFIQVRGVRVEDEERCGGLFISGKG</sequence>
<protein>
    <submittedName>
        <fullName evidence="1">Uncharacterized protein</fullName>
    </submittedName>
</protein>
<proteinExistence type="predicted"/>
<reference evidence="1 2" key="1">
    <citation type="submission" date="2021-01" db="EMBL/GenBank/DDBJ databases">
        <title>Genomic Encyclopedia of Type Strains, Phase IV (KMG-IV): sequencing the most valuable type-strain genomes for metagenomic binning, comparative biology and taxonomic classification.</title>
        <authorList>
            <person name="Goeker M."/>
        </authorList>
    </citation>
    <scope>NUCLEOTIDE SEQUENCE [LARGE SCALE GENOMIC DNA]</scope>
    <source>
        <strain evidence="1 2">DSM 105482</strain>
    </source>
</reference>
<dbReference type="RefSeq" id="WP_204541164.1">
    <property type="nucleotide sequence ID" value="NZ_JAFBFI010000005.1"/>
</dbReference>
<dbReference type="Proteomes" id="UP000823486">
    <property type="component" value="Unassembled WGS sequence"/>
</dbReference>
<evidence type="ECO:0000313" key="2">
    <source>
        <dbReference type="Proteomes" id="UP000823486"/>
    </source>
</evidence>
<dbReference type="EMBL" id="JAFBFI010000005">
    <property type="protein sequence ID" value="MBM7692204.1"/>
    <property type="molecule type" value="Genomic_DNA"/>
</dbReference>